<dbReference type="InterPro" id="IPR004360">
    <property type="entry name" value="Glyas_Fos-R_dOase_dom"/>
</dbReference>
<dbReference type="InterPro" id="IPR037523">
    <property type="entry name" value="VOC_core"/>
</dbReference>
<gene>
    <name evidence="2" type="ORF">GGG17_03755</name>
</gene>
<accession>A0A6I3IS57</accession>
<dbReference type="InterPro" id="IPR029068">
    <property type="entry name" value="Glyas_Bleomycin-R_OHBP_Dase"/>
</dbReference>
<evidence type="ECO:0000313" key="2">
    <source>
        <dbReference type="EMBL" id="MTB71101.1"/>
    </source>
</evidence>
<dbReference type="Proteomes" id="UP000431092">
    <property type="component" value="Unassembled WGS sequence"/>
</dbReference>
<evidence type="ECO:0000313" key="3">
    <source>
        <dbReference type="Proteomes" id="UP000431092"/>
    </source>
</evidence>
<dbReference type="SUPFAM" id="SSF54593">
    <property type="entry name" value="Glyoxalase/Bleomycin resistance protein/Dihydroxybiphenyl dioxygenase"/>
    <property type="match status" value="1"/>
</dbReference>
<feature type="domain" description="VOC" evidence="1">
    <location>
        <begin position="12"/>
        <end position="123"/>
    </location>
</feature>
<evidence type="ECO:0000259" key="1">
    <source>
        <dbReference type="PROSITE" id="PS51819"/>
    </source>
</evidence>
<dbReference type="PROSITE" id="PS51819">
    <property type="entry name" value="VOC"/>
    <property type="match status" value="1"/>
</dbReference>
<dbReference type="RefSeq" id="WP_154592442.1">
    <property type="nucleotide sequence ID" value="NZ_WLVL01000017.1"/>
</dbReference>
<keyword evidence="3" id="KW-1185">Reference proteome</keyword>
<dbReference type="PANTHER" id="PTHR33993:SF14">
    <property type="entry name" value="GB|AAF24581.1"/>
    <property type="match status" value="1"/>
</dbReference>
<proteinExistence type="predicted"/>
<dbReference type="AlphaFoldDB" id="A0A6I3IS57"/>
<dbReference type="EMBL" id="WLVL01000017">
    <property type="protein sequence ID" value="MTB71101.1"/>
    <property type="molecule type" value="Genomic_DNA"/>
</dbReference>
<comment type="caution">
    <text evidence="2">The sequence shown here is derived from an EMBL/GenBank/DDBJ whole genome shotgun (WGS) entry which is preliminary data.</text>
</comment>
<dbReference type="Gene3D" id="3.10.180.10">
    <property type="entry name" value="2,3-Dihydroxybiphenyl 1,2-Dioxygenase, domain 1"/>
    <property type="match status" value="2"/>
</dbReference>
<dbReference type="Pfam" id="PF00903">
    <property type="entry name" value="Glyoxalase"/>
    <property type="match status" value="1"/>
</dbReference>
<dbReference type="PANTHER" id="PTHR33993">
    <property type="entry name" value="GLYOXALASE-RELATED"/>
    <property type="match status" value="1"/>
</dbReference>
<dbReference type="InterPro" id="IPR052164">
    <property type="entry name" value="Anthracycline_SecMetBiosynth"/>
</dbReference>
<organism evidence="2 3">
    <name type="scientific">Arsenicicoccus cauae</name>
    <dbReference type="NCBI Taxonomy" id="2663847"/>
    <lineage>
        <taxon>Bacteria</taxon>
        <taxon>Bacillati</taxon>
        <taxon>Actinomycetota</taxon>
        <taxon>Actinomycetes</taxon>
        <taxon>Micrococcales</taxon>
        <taxon>Intrasporangiaceae</taxon>
        <taxon>Arsenicicoccus</taxon>
    </lineage>
</organism>
<name>A0A6I3IS57_9MICO</name>
<reference evidence="2 3" key="1">
    <citation type="submission" date="2019-11" db="EMBL/GenBank/DDBJ databases">
        <title>Whole genome sequencing identifies a novel species of the genus Arsenicicoccus isolated from human blood.</title>
        <authorList>
            <person name="Jeong J.H."/>
            <person name="Kweon O.J."/>
            <person name="Kim H.R."/>
            <person name="Kim T.-H."/>
            <person name="Ha S.-M."/>
            <person name="Lee M.-K."/>
        </authorList>
    </citation>
    <scope>NUCLEOTIDE SEQUENCE [LARGE SCALE GENOMIC DNA]</scope>
    <source>
        <strain evidence="2 3">MKL-02</strain>
    </source>
</reference>
<sequence length="261" mass="28723">MSVRETPWPLGTPCWPDLMCDDPRAAARTYATLFGWEVEEGPDAYLLMLRDGLRVAGIGPKPPTAPWPAVWTTYLAVDDTDRVATLEQEQGAEQLLRPTDIPGLARIALLVDPTGAHHGLWQAAPGVGAERYNEHGSLVWNELMVRDHEEAMGFYGEVFGHSYEVIEEDDGSFAYAQVVTADGRLVCGLGRIGDEYGDQFRPHWMTYFLSDVPTATVSAVQRLGGRVLMDVVEGPFGQLAVLEGPQGEVFSVIRPDHVDED</sequence>
<dbReference type="CDD" id="cd07247">
    <property type="entry name" value="SgaA_N_like"/>
    <property type="match status" value="2"/>
</dbReference>
<protein>
    <submittedName>
        <fullName evidence="2">VOC family protein</fullName>
    </submittedName>
</protein>